<dbReference type="AlphaFoldDB" id="A0A6N7PSK2"/>
<gene>
    <name evidence="2" type="ORF">GF068_15715</name>
</gene>
<keyword evidence="3" id="KW-1185">Reference proteome</keyword>
<evidence type="ECO:0000313" key="2">
    <source>
        <dbReference type="EMBL" id="MRG93350.1"/>
    </source>
</evidence>
<accession>A0A6N7PSK2</accession>
<evidence type="ECO:0000256" key="1">
    <source>
        <dbReference type="SAM" id="Phobius"/>
    </source>
</evidence>
<feature type="transmembrane region" description="Helical" evidence="1">
    <location>
        <begin position="31"/>
        <end position="51"/>
    </location>
</feature>
<keyword evidence="1" id="KW-1133">Transmembrane helix</keyword>
<protein>
    <submittedName>
        <fullName evidence="2">Uncharacterized protein</fullName>
    </submittedName>
</protein>
<dbReference type="RefSeq" id="WP_153820190.1">
    <property type="nucleotide sequence ID" value="NZ_WJIE01000004.1"/>
</dbReference>
<proteinExistence type="predicted"/>
<dbReference type="Proteomes" id="UP000440224">
    <property type="component" value="Unassembled WGS sequence"/>
</dbReference>
<reference evidence="2 3" key="1">
    <citation type="submission" date="2019-10" db="EMBL/GenBank/DDBJ databases">
        <title>A soil myxobacterium in the family Polyangiaceae.</title>
        <authorList>
            <person name="Li Y."/>
            <person name="Wang J."/>
        </authorList>
    </citation>
    <scope>NUCLEOTIDE SEQUENCE [LARGE SCALE GENOMIC DNA]</scope>
    <source>
        <strain evidence="2 3">DSM 14734</strain>
    </source>
</reference>
<keyword evidence="1" id="KW-0812">Transmembrane</keyword>
<evidence type="ECO:0000313" key="3">
    <source>
        <dbReference type="Proteomes" id="UP000440224"/>
    </source>
</evidence>
<dbReference type="EMBL" id="WJIE01000004">
    <property type="protein sequence ID" value="MRG93350.1"/>
    <property type="molecule type" value="Genomic_DNA"/>
</dbReference>
<sequence>MSTSGEPPSESTLVLTNVTVSERMLRPARTFGLVGLALAFAPPLVSVTLDVLRAVTRAPAGEFYEDTILPIVWLVCALSAPAFGIGSVVLGIPTTRGWRGPARVLAHAGGLTFERGESIVQFVPRAGITDAVVVPGPDPRLDVHLVRGNVLSITLPSEEQGHEATEKLGFSPSDRRLSIQLASPRGMIVAACMGLPVIGLVLVVLVRALHDIGIPRTMQDVLVFVAAVFVTWLVIRAQKPDEIVIGTDGVVVRRLFSRTYHSHADIEHVEAKDSKLGFGLRGAKKLVTAAKGEPRLIQAAAQRIEGARKTGAVAEDGARIAEWLDLGGRSVAAWRAELPDLLGNANYRRATVTPRELASVLENAAERRDRRLGAAMLLRIAAPEEASRIRGAADAAADEDLRAALERAAEEELDDAAIERALGLTRKS</sequence>
<feature type="transmembrane region" description="Helical" evidence="1">
    <location>
        <begin position="218"/>
        <end position="235"/>
    </location>
</feature>
<dbReference type="OrthoDB" id="5519084at2"/>
<keyword evidence="1" id="KW-0472">Membrane</keyword>
<comment type="caution">
    <text evidence="2">The sequence shown here is derived from an EMBL/GenBank/DDBJ whole genome shotgun (WGS) entry which is preliminary data.</text>
</comment>
<organism evidence="2 3">
    <name type="scientific">Polyangium spumosum</name>
    <dbReference type="NCBI Taxonomy" id="889282"/>
    <lineage>
        <taxon>Bacteria</taxon>
        <taxon>Pseudomonadati</taxon>
        <taxon>Myxococcota</taxon>
        <taxon>Polyangia</taxon>
        <taxon>Polyangiales</taxon>
        <taxon>Polyangiaceae</taxon>
        <taxon>Polyangium</taxon>
    </lineage>
</organism>
<name>A0A6N7PSK2_9BACT</name>
<feature type="transmembrane region" description="Helical" evidence="1">
    <location>
        <begin position="71"/>
        <end position="93"/>
    </location>
</feature>
<feature type="transmembrane region" description="Helical" evidence="1">
    <location>
        <begin position="186"/>
        <end position="206"/>
    </location>
</feature>